<dbReference type="InterPro" id="IPR036640">
    <property type="entry name" value="ABC1_TM_sf"/>
</dbReference>
<dbReference type="Pfam" id="PF00664">
    <property type="entry name" value="ABC_membrane"/>
    <property type="match status" value="1"/>
</dbReference>
<dbReference type="Gene3D" id="3.40.50.300">
    <property type="entry name" value="P-loop containing nucleotide triphosphate hydrolases"/>
    <property type="match status" value="1"/>
</dbReference>
<dbReference type="GO" id="GO:0005524">
    <property type="term" value="F:ATP binding"/>
    <property type="evidence" value="ECO:0007669"/>
    <property type="project" value="UniProtKB-KW"/>
</dbReference>
<feature type="domain" description="ABC transmembrane type-1" evidence="8">
    <location>
        <begin position="32"/>
        <end position="313"/>
    </location>
</feature>
<evidence type="ECO:0000313" key="9">
    <source>
        <dbReference type="EMBL" id="MER6977145.1"/>
    </source>
</evidence>
<feature type="transmembrane region" description="Helical" evidence="6">
    <location>
        <begin position="290"/>
        <end position="309"/>
    </location>
</feature>
<feature type="transmembrane region" description="Helical" evidence="6">
    <location>
        <begin position="142"/>
        <end position="164"/>
    </location>
</feature>
<evidence type="ECO:0000256" key="3">
    <source>
        <dbReference type="ARBA" id="ARBA00022989"/>
    </source>
</evidence>
<dbReference type="CDD" id="cd07346">
    <property type="entry name" value="ABC_6TM_exporters"/>
    <property type="match status" value="1"/>
</dbReference>
<dbReference type="PROSITE" id="PS00211">
    <property type="entry name" value="ABC_TRANSPORTER_1"/>
    <property type="match status" value="1"/>
</dbReference>
<feature type="region of interest" description="Disordered" evidence="5">
    <location>
        <begin position="562"/>
        <end position="615"/>
    </location>
</feature>
<organism evidence="9 10">
    <name type="scientific">Streptomyces carpinensis</name>
    <dbReference type="NCBI Taxonomy" id="66369"/>
    <lineage>
        <taxon>Bacteria</taxon>
        <taxon>Bacillati</taxon>
        <taxon>Actinomycetota</taxon>
        <taxon>Actinomycetes</taxon>
        <taxon>Kitasatosporales</taxon>
        <taxon>Streptomycetaceae</taxon>
        <taxon>Streptomyces</taxon>
    </lineage>
</organism>
<keyword evidence="2 6" id="KW-0812">Transmembrane</keyword>
<evidence type="ECO:0000313" key="10">
    <source>
        <dbReference type="Proteomes" id="UP001458415"/>
    </source>
</evidence>
<dbReference type="InterPro" id="IPR017871">
    <property type="entry name" value="ABC_transporter-like_CS"/>
</dbReference>
<dbReference type="PANTHER" id="PTHR43394:SF1">
    <property type="entry name" value="ATP-BINDING CASSETTE SUB-FAMILY B MEMBER 10, MITOCHONDRIAL"/>
    <property type="match status" value="1"/>
</dbReference>
<evidence type="ECO:0000256" key="5">
    <source>
        <dbReference type="SAM" id="MobiDB-lite"/>
    </source>
</evidence>
<dbReference type="SUPFAM" id="SSF90123">
    <property type="entry name" value="ABC transporter transmembrane region"/>
    <property type="match status" value="1"/>
</dbReference>
<dbReference type="PROSITE" id="PS50893">
    <property type="entry name" value="ABC_TRANSPORTER_2"/>
    <property type="match status" value="1"/>
</dbReference>
<dbReference type="InterPro" id="IPR003439">
    <property type="entry name" value="ABC_transporter-like_ATP-bd"/>
</dbReference>
<dbReference type="PANTHER" id="PTHR43394">
    <property type="entry name" value="ATP-DEPENDENT PERMEASE MDL1, MITOCHONDRIAL"/>
    <property type="match status" value="1"/>
</dbReference>
<feature type="domain" description="ABC transporter" evidence="7">
    <location>
        <begin position="296"/>
        <end position="561"/>
    </location>
</feature>
<gene>
    <name evidence="9" type="ORF">ABT317_08970</name>
</gene>
<keyword evidence="9" id="KW-0067">ATP-binding</keyword>
<dbReference type="InterPro" id="IPR039421">
    <property type="entry name" value="Type_1_exporter"/>
</dbReference>
<dbReference type="EMBL" id="JBEPCU010000096">
    <property type="protein sequence ID" value="MER6977145.1"/>
    <property type="molecule type" value="Genomic_DNA"/>
</dbReference>
<dbReference type="Proteomes" id="UP001458415">
    <property type="component" value="Unassembled WGS sequence"/>
</dbReference>
<dbReference type="RefSeq" id="WP_086728510.1">
    <property type="nucleotide sequence ID" value="NZ_MUBM01000244.1"/>
</dbReference>
<feature type="compositionally biased region" description="Basic and acidic residues" evidence="5">
    <location>
        <begin position="562"/>
        <end position="590"/>
    </location>
</feature>
<evidence type="ECO:0000256" key="1">
    <source>
        <dbReference type="ARBA" id="ARBA00004651"/>
    </source>
</evidence>
<comment type="subcellular location">
    <subcellularLocation>
        <location evidence="1">Cell membrane</location>
        <topology evidence="1">Multi-pass membrane protein</topology>
    </subcellularLocation>
</comment>
<accession>A0ABV1VYY1</accession>
<evidence type="ECO:0000256" key="6">
    <source>
        <dbReference type="SAM" id="Phobius"/>
    </source>
</evidence>
<reference evidence="9 10" key="1">
    <citation type="submission" date="2024-06" db="EMBL/GenBank/DDBJ databases">
        <title>The Natural Products Discovery Center: Release of the First 8490 Sequenced Strains for Exploring Actinobacteria Biosynthetic Diversity.</title>
        <authorList>
            <person name="Kalkreuter E."/>
            <person name="Kautsar S.A."/>
            <person name="Yang D."/>
            <person name="Bader C.D."/>
            <person name="Teijaro C.N."/>
            <person name="Fluegel L."/>
            <person name="Davis C.M."/>
            <person name="Simpson J.R."/>
            <person name="Lauterbach L."/>
            <person name="Steele A.D."/>
            <person name="Gui C."/>
            <person name="Meng S."/>
            <person name="Li G."/>
            <person name="Viehrig K."/>
            <person name="Ye F."/>
            <person name="Su P."/>
            <person name="Kiefer A.F."/>
            <person name="Nichols A."/>
            <person name="Cepeda A.J."/>
            <person name="Yan W."/>
            <person name="Fan B."/>
            <person name="Jiang Y."/>
            <person name="Adhikari A."/>
            <person name="Zheng C.-J."/>
            <person name="Schuster L."/>
            <person name="Cowan T.M."/>
            <person name="Smanski M.J."/>
            <person name="Chevrette M.G."/>
            <person name="De Carvalho L.P.S."/>
            <person name="Shen B."/>
        </authorList>
    </citation>
    <scope>NUCLEOTIDE SEQUENCE [LARGE SCALE GENOMIC DNA]</scope>
    <source>
        <strain evidence="9 10">NPDC000634</strain>
    </source>
</reference>
<dbReference type="SUPFAM" id="SSF52540">
    <property type="entry name" value="P-loop containing nucleoside triphosphate hydrolases"/>
    <property type="match status" value="1"/>
</dbReference>
<dbReference type="InterPro" id="IPR011527">
    <property type="entry name" value="ABC1_TM_dom"/>
</dbReference>
<feature type="transmembrane region" description="Helical" evidence="6">
    <location>
        <begin position="64"/>
        <end position="85"/>
    </location>
</feature>
<dbReference type="Pfam" id="PF00005">
    <property type="entry name" value="ABC_tran"/>
    <property type="match status" value="1"/>
</dbReference>
<dbReference type="PROSITE" id="PS50929">
    <property type="entry name" value="ABC_TM1F"/>
    <property type="match status" value="1"/>
</dbReference>
<evidence type="ECO:0000259" key="8">
    <source>
        <dbReference type="PROSITE" id="PS50929"/>
    </source>
</evidence>
<feature type="transmembrane region" description="Helical" evidence="6">
    <location>
        <begin position="32"/>
        <end position="52"/>
    </location>
</feature>
<evidence type="ECO:0000256" key="2">
    <source>
        <dbReference type="ARBA" id="ARBA00022692"/>
    </source>
</evidence>
<keyword evidence="10" id="KW-1185">Reference proteome</keyword>
<feature type="transmembrane region" description="Helical" evidence="6">
    <location>
        <begin position="253"/>
        <end position="278"/>
    </location>
</feature>
<proteinExistence type="predicted"/>
<keyword evidence="4 6" id="KW-0472">Membrane</keyword>
<keyword evidence="3 6" id="KW-1133">Transmembrane helix</keyword>
<name>A0ABV1VYY1_9ACTN</name>
<sequence>MIDAYEDPGTPDRRGGWRYLWWLVRRQPGRSAAGALLASVWMVLLAATPYLMSRAIDDGLGPGNTAALAGWTAALFGVGAFNAWLSIMRHRTMTRVRMDANFRTVKVVVDHVVRLGAALPRRVGAGEVVTIGVGDVQTISQCLTVVGPGVGAVVVYVVVAGLLLSISAPLAAVVLLGVPLTAALVGPLMRRLQGAEGEYRERQGMLTARIGDLAGGLRVLNGLGGKALFADAFRRDSQRLRAQGYRVGAVTSWLQALGAGLPALFLAVVTWLAARLAAEGRITIGELVSVYGYVAVLVTPVAFFVEAGYQLSRGVVAARRVVRLLRVEPEEDTGTRAAPEEPSVLHDPESGVRVPPGRLTALVCARTADAAAVVDRLGRYEPSAATWGGVRLDEIELSAVRERILVADNEADLFAGLLRDLVGGRRERDPEEVARAFHTAVAEDIVRGLPEGLDSAVTAQGRSLSGGQRQRVRLVRALLADPEVLLAVEPTSALDAHTEAAVADRLRRARAGRTTLVTTTSPLVLDRAATVHYLVDGKVAATGSHRELLDGEPGYRALVARDTEDTEDTVARDTEDTEDTVARDTGDTKAPEGTATRRPGDASDTGAVITKETVR</sequence>
<keyword evidence="9" id="KW-0547">Nucleotide-binding</keyword>
<protein>
    <submittedName>
        <fullName evidence="9">ABC transporter ATP-binding protein</fullName>
    </submittedName>
</protein>
<dbReference type="InterPro" id="IPR027417">
    <property type="entry name" value="P-loop_NTPase"/>
</dbReference>
<comment type="caution">
    <text evidence="9">The sequence shown here is derived from an EMBL/GenBank/DDBJ whole genome shotgun (WGS) entry which is preliminary data.</text>
</comment>
<feature type="region of interest" description="Disordered" evidence="5">
    <location>
        <begin position="332"/>
        <end position="352"/>
    </location>
</feature>
<evidence type="ECO:0000259" key="7">
    <source>
        <dbReference type="PROSITE" id="PS50893"/>
    </source>
</evidence>
<dbReference type="Gene3D" id="1.20.1560.10">
    <property type="entry name" value="ABC transporter type 1, transmembrane domain"/>
    <property type="match status" value="1"/>
</dbReference>
<evidence type="ECO:0000256" key="4">
    <source>
        <dbReference type="ARBA" id="ARBA00023136"/>
    </source>
</evidence>